<sequence>MTFTPKVVYNSGGKRHYMENFFSLLKQEIYRGREYYNFEELEQAIDSYIHYYNHERMKGKIN</sequence>
<organism evidence="2 3">
    <name type="scientific">Bombilactobacillus apium</name>
    <dbReference type="NCBI Taxonomy" id="2675299"/>
    <lineage>
        <taxon>Bacteria</taxon>
        <taxon>Bacillati</taxon>
        <taxon>Bacillota</taxon>
        <taxon>Bacilli</taxon>
        <taxon>Lactobacillales</taxon>
        <taxon>Lactobacillaceae</taxon>
        <taxon>Bombilactobacillus</taxon>
    </lineage>
</organism>
<accession>A0A850RBI6</accession>
<proteinExistence type="predicted"/>
<keyword evidence="3" id="KW-1185">Reference proteome</keyword>
<dbReference type="InterPro" id="IPR001584">
    <property type="entry name" value="Integrase_cat-core"/>
</dbReference>
<dbReference type="GO" id="GO:0015074">
    <property type="term" value="P:DNA integration"/>
    <property type="evidence" value="ECO:0007669"/>
    <property type="project" value="InterPro"/>
</dbReference>
<gene>
    <name evidence="2" type="ORF">HU830_03065</name>
</gene>
<comment type="caution">
    <text evidence="2">The sequence shown here is derived from an EMBL/GenBank/DDBJ whole genome shotgun (WGS) entry which is preliminary data.</text>
</comment>
<name>A0A850RBI6_9LACO</name>
<evidence type="ECO:0000259" key="1">
    <source>
        <dbReference type="Pfam" id="PF13333"/>
    </source>
</evidence>
<dbReference type="EMBL" id="JABZEC010000002">
    <property type="protein sequence ID" value="NVY96158.1"/>
    <property type="molecule type" value="Genomic_DNA"/>
</dbReference>
<evidence type="ECO:0000313" key="3">
    <source>
        <dbReference type="Proteomes" id="UP000563523"/>
    </source>
</evidence>
<dbReference type="Pfam" id="PF13333">
    <property type="entry name" value="rve_2"/>
    <property type="match status" value="1"/>
</dbReference>
<protein>
    <submittedName>
        <fullName evidence="2">IS3 family transposase</fullName>
    </submittedName>
</protein>
<evidence type="ECO:0000313" key="2">
    <source>
        <dbReference type="EMBL" id="NVY96158.1"/>
    </source>
</evidence>
<dbReference type="SUPFAM" id="SSF53098">
    <property type="entry name" value="Ribonuclease H-like"/>
    <property type="match status" value="1"/>
</dbReference>
<dbReference type="Proteomes" id="UP000563523">
    <property type="component" value="Unassembled WGS sequence"/>
</dbReference>
<dbReference type="AlphaFoldDB" id="A0A850RBI6"/>
<feature type="domain" description="Integrase catalytic" evidence="1">
    <location>
        <begin position="19"/>
        <end position="59"/>
    </location>
</feature>
<dbReference type="InterPro" id="IPR012337">
    <property type="entry name" value="RNaseH-like_sf"/>
</dbReference>
<reference evidence="2 3" key="1">
    <citation type="submission" date="2020-06" db="EMBL/GenBank/DDBJ databases">
        <authorList>
            <person name="Kang J."/>
        </authorList>
    </citation>
    <scope>NUCLEOTIDE SEQUENCE [LARGE SCALE GENOMIC DNA]</scope>
    <source>
        <strain evidence="2 3">DCY120</strain>
    </source>
</reference>